<evidence type="ECO:0000256" key="1">
    <source>
        <dbReference type="SAM" id="MobiDB-lite"/>
    </source>
</evidence>
<reference evidence="3" key="2">
    <citation type="submission" date="2015-01" db="EMBL/GenBank/DDBJ databases">
        <title>Evolutionary Origins and Diversification of the Mycorrhizal Mutualists.</title>
        <authorList>
            <consortium name="DOE Joint Genome Institute"/>
            <consortium name="Mycorrhizal Genomics Consortium"/>
            <person name="Kohler A."/>
            <person name="Kuo A."/>
            <person name="Nagy L.G."/>
            <person name="Floudas D."/>
            <person name="Copeland A."/>
            <person name="Barry K.W."/>
            <person name="Cichocki N."/>
            <person name="Veneault-Fourrey C."/>
            <person name="LaButti K."/>
            <person name="Lindquist E.A."/>
            <person name="Lipzen A."/>
            <person name="Lundell T."/>
            <person name="Morin E."/>
            <person name="Murat C."/>
            <person name="Riley R."/>
            <person name="Ohm R."/>
            <person name="Sun H."/>
            <person name="Tunlid A."/>
            <person name="Henrissat B."/>
            <person name="Grigoriev I.V."/>
            <person name="Hibbett D.S."/>
            <person name="Martin F."/>
        </authorList>
    </citation>
    <scope>NUCLEOTIDE SEQUENCE [LARGE SCALE GENOMIC DNA]</scope>
    <source>
        <strain evidence="3">Marx 270</strain>
    </source>
</reference>
<dbReference type="Proteomes" id="UP000054217">
    <property type="component" value="Unassembled WGS sequence"/>
</dbReference>
<feature type="compositionally biased region" description="Acidic residues" evidence="1">
    <location>
        <begin position="216"/>
        <end position="227"/>
    </location>
</feature>
<gene>
    <name evidence="2" type="ORF">M404DRAFT_31685</name>
</gene>
<protein>
    <submittedName>
        <fullName evidence="2">Uncharacterized protein</fullName>
    </submittedName>
</protein>
<keyword evidence="3" id="KW-1185">Reference proteome</keyword>
<dbReference type="OrthoDB" id="2702471at2759"/>
<accession>A0A0C3NA54</accession>
<proteinExistence type="predicted"/>
<sequence length="240" mass="26619">MSNPAQSRSIERTSFDYFVIWVDSGPGQTEERLLVHREQIWCFFMYNRALRRNEGDPLDIPAGYCHFREAYHCRATTRSRFTYLEPGTGHHIVITGPAPTREEVLGVDADLRSREEIEGGQQRELDASTIAPSEVIRTAEIIEETIVDQRGLRPADVVRPLSATITSSSTSTLDMDPPFDTLADPAHITINHLNVDSIFSGLDDKGEYGEDYDSIADAEGEVDETMPQDETAGSAGDAAL</sequence>
<feature type="region of interest" description="Disordered" evidence="1">
    <location>
        <begin position="216"/>
        <end position="240"/>
    </location>
</feature>
<dbReference type="EMBL" id="KN832020">
    <property type="protein sequence ID" value="KIN97989.1"/>
    <property type="molecule type" value="Genomic_DNA"/>
</dbReference>
<organism evidence="2 3">
    <name type="scientific">Pisolithus tinctorius Marx 270</name>
    <dbReference type="NCBI Taxonomy" id="870435"/>
    <lineage>
        <taxon>Eukaryota</taxon>
        <taxon>Fungi</taxon>
        <taxon>Dikarya</taxon>
        <taxon>Basidiomycota</taxon>
        <taxon>Agaricomycotina</taxon>
        <taxon>Agaricomycetes</taxon>
        <taxon>Agaricomycetidae</taxon>
        <taxon>Boletales</taxon>
        <taxon>Sclerodermatineae</taxon>
        <taxon>Pisolithaceae</taxon>
        <taxon>Pisolithus</taxon>
    </lineage>
</organism>
<dbReference type="AlphaFoldDB" id="A0A0C3NA54"/>
<evidence type="ECO:0000313" key="3">
    <source>
        <dbReference type="Proteomes" id="UP000054217"/>
    </source>
</evidence>
<dbReference type="HOGENOM" id="CLU_091436_0_0_1"/>
<reference evidence="2 3" key="1">
    <citation type="submission" date="2014-04" db="EMBL/GenBank/DDBJ databases">
        <authorList>
            <consortium name="DOE Joint Genome Institute"/>
            <person name="Kuo A."/>
            <person name="Kohler A."/>
            <person name="Costa M.D."/>
            <person name="Nagy L.G."/>
            <person name="Floudas D."/>
            <person name="Copeland A."/>
            <person name="Barry K.W."/>
            <person name="Cichocki N."/>
            <person name="Veneault-Fourrey C."/>
            <person name="LaButti K."/>
            <person name="Lindquist E.A."/>
            <person name="Lipzen A."/>
            <person name="Lundell T."/>
            <person name="Morin E."/>
            <person name="Murat C."/>
            <person name="Sun H."/>
            <person name="Tunlid A."/>
            <person name="Henrissat B."/>
            <person name="Grigoriev I.V."/>
            <person name="Hibbett D.S."/>
            <person name="Martin F."/>
            <person name="Nordberg H.P."/>
            <person name="Cantor M.N."/>
            <person name="Hua S.X."/>
        </authorList>
    </citation>
    <scope>NUCLEOTIDE SEQUENCE [LARGE SCALE GENOMIC DNA]</scope>
    <source>
        <strain evidence="2 3">Marx 270</strain>
    </source>
</reference>
<dbReference type="InParanoid" id="A0A0C3NA54"/>
<name>A0A0C3NA54_PISTI</name>
<evidence type="ECO:0000313" key="2">
    <source>
        <dbReference type="EMBL" id="KIN97989.1"/>
    </source>
</evidence>